<dbReference type="Proteomes" id="UP000239549">
    <property type="component" value="Unassembled WGS sequence"/>
</dbReference>
<sequence>MDAQTLFAYNGWDVLKKQLNPNKKLGTEEPNIRGESIILLW</sequence>
<keyword evidence="2" id="KW-1185">Reference proteome</keyword>
<organism evidence="1 2">
    <name type="scientific">Desulfocucumis palustris</name>
    <dbReference type="NCBI Taxonomy" id="1898651"/>
    <lineage>
        <taxon>Bacteria</taxon>
        <taxon>Bacillati</taxon>
        <taxon>Bacillota</taxon>
        <taxon>Clostridia</taxon>
        <taxon>Eubacteriales</taxon>
        <taxon>Desulfocucumaceae</taxon>
        <taxon>Desulfocucumis</taxon>
    </lineage>
</organism>
<evidence type="ECO:0000313" key="2">
    <source>
        <dbReference type="Proteomes" id="UP000239549"/>
    </source>
</evidence>
<evidence type="ECO:0000313" key="1">
    <source>
        <dbReference type="EMBL" id="GBF32825.1"/>
    </source>
</evidence>
<accession>A0A2L2X9F4</accession>
<gene>
    <name evidence="1" type="ORF">DCCM_1021</name>
</gene>
<comment type="caution">
    <text evidence="1">The sequence shown here is derived from an EMBL/GenBank/DDBJ whole genome shotgun (WGS) entry which is preliminary data.</text>
</comment>
<reference evidence="2" key="1">
    <citation type="submission" date="2018-02" db="EMBL/GenBank/DDBJ databases">
        <title>Genome sequence of Desulfocucumis palustris strain NAW-5.</title>
        <authorList>
            <person name="Watanabe M."/>
            <person name="Kojima H."/>
            <person name="Fukui M."/>
        </authorList>
    </citation>
    <scope>NUCLEOTIDE SEQUENCE [LARGE SCALE GENOMIC DNA]</scope>
    <source>
        <strain evidence="2">NAW-5</strain>
    </source>
</reference>
<proteinExistence type="predicted"/>
<dbReference type="AlphaFoldDB" id="A0A2L2X9F4"/>
<dbReference type="EMBL" id="BFAV01000060">
    <property type="protein sequence ID" value="GBF32825.1"/>
    <property type="molecule type" value="Genomic_DNA"/>
</dbReference>
<protein>
    <submittedName>
        <fullName evidence="1">Uncharacterized protein</fullName>
    </submittedName>
</protein>
<name>A0A2L2X9F4_9FIRM</name>